<dbReference type="Proteomes" id="UP000000467">
    <property type="component" value="Chromosome"/>
</dbReference>
<dbReference type="RefSeq" id="WP_015051181.1">
    <property type="nucleotide sequence ID" value="NC_018870.1"/>
</dbReference>
<dbReference type="HOGENOM" id="CLU_057217_5_1_9"/>
<evidence type="ECO:0000256" key="12">
    <source>
        <dbReference type="RuleBase" id="RU004478"/>
    </source>
</evidence>
<organism evidence="14 15">
    <name type="scientific">Thermacetogenium phaeum (strain ATCC BAA-254 / DSM 26808 / PB)</name>
    <dbReference type="NCBI Taxonomy" id="1089553"/>
    <lineage>
        <taxon>Bacteria</taxon>
        <taxon>Bacillati</taxon>
        <taxon>Bacillota</taxon>
        <taxon>Clostridia</taxon>
        <taxon>Thermoanaerobacterales</taxon>
        <taxon>Thermoanaerobacteraceae</taxon>
        <taxon>Thermacetogenium</taxon>
    </lineage>
</organism>
<feature type="region of interest" description="Disordered" evidence="13">
    <location>
        <begin position="1"/>
        <end position="57"/>
    </location>
</feature>
<gene>
    <name evidence="10 14" type="primary">grpE</name>
    <name evidence="14" type="ordered locus">Tph_c21120</name>
</gene>
<evidence type="ECO:0000256" key="3">
    <source>
        <dbReference type="ARBA" id="ARBA00011738"/>
    </source>
</evidence>
<dbReference type="NCBIfam" id="NF010738">
    <property type="entry name" value="PRK14140.1"/>
    <property type="match status" value="1"/>
</dbReference>
<accession>K4LH53</accession>
<comment type="subcellular location">
    <subcellularLocation>
        <location evidence="1 10">Cytoplasm</location>
    </subcellularLocation>
</comment>
<keyword evidence="6 10" id="KW-0143">Chaperone</keyword>
<dbReference type="GO" id="GO:0051087">
    <property type="term" value="F:protein-folding chaperone binding"/>
    <property type="evidence" value="ECO:0007669"/>
    <property type="project" value="InterPro"/>
</dbReference>
<dbReference type="Gene3D" id="3.90.20.20">
    <property type="match status" value="1"/>
</dbReference>
<dbReference type="FunFam" id="2.30.22.10:FF:000001">
    <property type="entry name" value="Protein GrpE"/>
    <property type="match status" value="1"/>
</dbReference>
<keyword evidence="5 10" id="KW-0346">Stress response</keyword>
<sequence length="216" mass="24240">MKCNGEDLQERAQLEADDDRQQAEEAAVSEEDGGGENGEPAPAEQNEVEDLKKQLAAKEEEIESLQQRYLRLAADFENFRRRTQREAVEIRRTANEALLRELLQVVDNFERALEAARSQLPENLVTGVEMIYKQLGNILTQEGVQPIESVGKPFDPLYQEAFEQVETAELPDGTVTEEIQKGYLLQGKVLRPALVKVAKKPAAEDKSAEKEVSSDE</sequence>
<evidence type="ECO:0000256" key="6">
    <source>
        <dbReference type="ARBA" id="ARBA00023186"/>
    </source>
</evidence>
<dbReference type="GO" id="GO:0051082">
    <property type="term" value="F:unfolded protein binding"/>
    <property type="evidence" value="ECO:0007669"/>
    <property type="project" value="TreeGrafter"/>
</dbReference>
<dbReference type="EMBL" id="CP003732">
    <property type="protein sequence ID" value="AFV12306.1"/>
    <property type="molecule type" value="Genomic_DNA"/>
</dbReference>
<evidence type="ECO:0000256" key="13">
    <source>
        <dbReference type="SAM" id="MobiDB-lite"/>
    </source>
</evidence>
<dbReference type="SUPFAM" id="SSF51064">
    <property type="entry name" value="Head domain of nucleotide exchange factor GrpE"/>
    <property type="match status" value="1"/>
</dbReference>
<evidence type="ECO:0000256" key="9">
    <source>
        <dbReference type="ARBA" id="ARBA00076414"/>
    </source>
</evidence>
<evidence type="ECO:0000256" key="2">
    <source>
        <dbReference type="ARBA" id="ARBA00009054"/>
    </source>
</evidence>
<comment type="similarity">
    <text evidence="2 10 12">Belongs to the GrpE family.</text>
</comment>
<dbReference type="eggNOG" id="COG0576">
    <property type="taxonomic scope" value="Bacteria"/>
</dbReference>
<keyword evidence="15" id="KW-1185">Reference proteome</keyword>
<dbReference type="GO" id="GO:0006457">
    <property type="term" value="P:protein folding"/>
    <property type="evidence" value="ECO:0007669"/>
    <property type="project" value="InterPro"/>
</dbReference>
<dbReference type="Pfam" id="PF01025">
    <property type="entry name" value="GrpE"/>
    <property type="match status" value="1"/>
</dbReference>
<dbReference type="CDD" id="cd00446">
    <property type="entry name" value="GrpE"/>
    <property type="match status" value="1"/>
</dbReference>
<dbReference type="InterPro" id="IPR000740">
    <property type="entry name" value="GrpE"/>
</dbReference>
<dbReference type="Gene3D" id="2.30.22.10">
    <property type="entry name" value="Head domain of nucleotide exchange factor GrpE"/>
    <property type="match status" value="1"/>
</dbReference>
<feature type="compositionally biased region" description="Basic and acidic residues" evidence="13">
    <location>
        <begin position="1"/>
        <end position="23"/>
    </location>
</feature>
<proteinExistence type="inferred from homology"/>
<dbReference type="InterPro" id="IPR013805">
    <property type="entry name" value="GrpE_CC"/>
</dbReference>
<dbReference type="AlphaFoldDB" id="K4LH53"/>
<dbReference type="PROSITE" id="PS01071">
    <property type="entry name" value="GRPE"/>
    <property type="match status" value="1"/>
</dbReference>
<evidence type="ECO:0000313" key="15">
    <source>
        <dbReference type="Proteomes" id="UP000000467"/>
    </source>
</evidence>
<dbReference type="OrthoDB" id="9812586at2"/>
<dbReference type="STRING" id="1089553.Tph_c21120"/>
<name>K4LH53_THEPS</name>
<dbReference type="InterPro" id="IPR009012">
    <property type="entry name" value="GrpE_head"/>
</dbReference>
<dbReference type="GO" id="GO:0005737">
    <property type="term" value="C:cytoplasm"/>
    <property type="evidence" value="ECO:0007669"/>
    <property type="project" value="UniProtKB-SubCell"/>
</dbReference>
<reference evidence="14 15" key="1">
    <citation type="journal article" date="2012" name="BMC Genomics">
        <title>Genome-guided analysis of physiological and morphological traits of the fermentative acetate oxidizer Thermacetogenium phaeum.</title>
        <authorList>
            <person name="Oehler D."/>
            <person name="Poehlein A."/>
            <person name="Leimbach A."/>
            <person name="Muller N."/>
            <person name="Daniel R."/>
            <person name="Gottschalk G."/>
            <person name="Schink B."/>
        </authorList>
    </citation>
    <scope>NUCLEOTIDE SEQUENCE [LARGE SCALE GENOMIC DNA]</scope>
    <source>
        <strain evidence="15">ATCC BAA-254 / DSM 26808 / PB</strain>
    </source>
</reference>
<evidence type="ECO:0000256" key="10">
    <source>
        <dbReference type="HAMAP-Rule" id="MF_01151"/>
    </source>
</evidence>
<dbReference type="SUPFAM" id="SSF58014">
    <property type="entry name" value="Coiled-coil domain of nucleotide exchange factor GrpE"/>
    <property type="match status" value="1"/>
</dbReference>
<evidence type="ECO:0000256" key="5">
    <source>
        <dbReference type="ARBA" id="ARBA00023016"/>
    </source>
</evidence>
<evidence type="ECO:0000256" key="8">
    <source>
        <dbReference type="ARBA" id="ARBA00072274"/>
    </source>
</evidence>
<comment type="subunit">
    <text evidence="3 10">Homodimer.</text>
</comment>
<dbReference type="PANTHER" id="PTHR21237:SF23">
    <property type="entry name" value="GRPE PROTEIN HOMOLOG, MITOCHONDRIAL"/>
    <property type="match status" value="1"/>
</dbReference>
<evidence type="ECO:0000256" key="4">
    <source>
        <dbReference type="ARBA" id="ARBA00022490"/>
    </source>
</evidence>
<dbReference type="KEGG" id="tpz:Tph_c21120"/>
<dbReference type="GO" id="GO:0000774">
    <property type="term" value="F:adenyl-nucleotide exchange factor activity"/>
    <property type="evidence" value="ECO:0007669"/>
    <property type="project" value="InterPro"/>
</dbReference>
<dbReference type="GO" id="GO:0042803">
    <property type="term" value="F:protein homodimerization activity"/>
    <property type="evidence" value="ECO:0007669"/>
    <property type="project" value="InterPro"/>
</dbReference>
<protein>
    <recommendedName>
        <fullName evidence="8 10">Protein GrpE</fullName>
    </recommendedName>
    <alternativeName>
        <fullName evidence="9 10">HSP-70 cofactor</fullName>
    </alternativeName>
</protein>
<comment type="function">
    <text evidence="7 10 11">Participates actively in the response to hyperosmotic and heat shock by preventing the aggregation of stress-denatured proteins, in association with DnaK and GrpE. It is the nucleotide exchange factor for DnaK and may function as a thermosensor. Unfolded proteins bind initially to DnaJ; upon interaction with the DnaJ-bound protein, DnaK hydrolyzes its bound ATP, resulting in the formation of a stable complex. GrpE releases ADP from DnaK; ATP binding to DnaK triggers the release of the substrate protein, thus completing the reaction cycle. Several rounds of ATP-dependent interactions between DnaJ, DnaK and GrpE are required for fully efficient folding.</text>
</comment>
<keyword evidence="4 10" id="KW-0963">Cytoplasm</keyword>
<dbReference type="HAMAP" id="MF_01151">
    <property type="entry name" value="GrpE"/>
    <property type="match status" value="1"/>
</dbReference>
<evidence type="ECO:0000256" key="7">
    <source>
        <dbReference type="ARBA" id="ARBA00053401"/>
    </source>
</evidence>
<dbReference type="PRINTS" id="PR00773">
    <property type="entry name" value="GRPEPROTEIN"/>
</dbReference>
<evidence type="ECO:0000256" key="11">
    <source>
        <dbReference type="RuleBase" id="RU000639"/>
    </source>
</evidence>
<evidence type="ECO:0000313" key="14">
    <source>
        <dbReference type="EMBL" id="AFV12306.1"/>
    </source>
</evidence>
<evidence type="ECO:0000256" key="1">
    <source>
        <dbReference type="ARBA" id="ARBA00004496"/>
    </source>
</evidence>
<dbReference type="PANTHER" id="PTHR21237">
    <property type="entry name" value="GRPE PROTEIN"/>
    <property type="match status" value="1"/>
</dbReference>